<dbReference type="InterPro" id="IPR000873">
    <property type="entry name" value="AMP-dep_synth/lig_dom"/>
</dbReference>
<dbReference type="Gene3D" id="3.30.300.30">
    <property type="match status" value="1"/>
</dbReference>
<dbReference type="Pfam" id="PF00501">
    <property type="entry name" value="AMP-binding"/>
    <property type="match status" value="1"/>
</dbReference>
<protein>
    <recommendedName>
        <fullName evidence="5">3-methylmercaptopropionyl-CoA ligase</fullName>
        <ecNumber evidence="4">6.2.1.44</ecNumber>
    </recommendedName>
</protein>
<feature type="domain" description="AMP-dependent synthetase/ligase" evidence="6">
    <location>
        <begin position="9"/>
        <end position="382"/>
    </location>
</feature>
<dbReference type="FunFam" id="3.30.300.30:FF:000008">
    <property type="entry name" value="2,3-dihydroxybenzoate-AMP ligase"/>
    <property type="match status" value="1"/>
</dbReference>
<sequence length="518" mass="55707">MTRTIYGSFREVAARHAERDAIRDGDVRLTYAQVDALVRRTARALLALGCKRGDRVAIWANNRWEWPIAALGAQAIGAAIVLCGTRLKGGEVARNLIRANARFLFADPGFGSYDFVAAIGEQPLPDLAATVVFDDRRGESVMGFELFLDLADTVTEAELETAIAAVQSGDLSDLIFTSGTTGAPKAVPMAHEQSLIACEVQQRDISHFVPGDVFLVMYPFAHNAGYRAGWQAGWLHGVTILVTRDFDALHLIGLIERERVSYLPAVPTIFQAIMDHPAFATADHSSLRIVSTGATTIPIQLIERMQAAFRHATVYTGYGLTEAAGSVSNTRPGDDARIIVNSTGRVLSNLSVRILDADGNEVAQGCDGEIAVKGPQVMRGYLDDPAATAAAFTADGYFRTGDVGRFDAAGNLTITDRLKDMFIVGGFNVYPAEVEQMIGGIAGVREVAVIGVPDDRLGEVGCAYIVASGEPPIDEQAVHAICRERLANYKVPRAIRILEALPRNATGKIDKPALRNAT</sequence>
<evidence type="ECO:0000256" key="1">
    <source>
        <dbReference type="ARBA" id="ARBA00006432"/>
    </source>
</evidence>
<dbReference type="InterPro" id="IPR025110">
    <property type="entry name" value="AMP-bd_C"/>
</dbReference>
<comment type="catalytic activity">
    <reaction evidence="3">
        <text>3-(methylsulfanyl)propanoate + ATP + CoA = 3-(methylsulfanyl)propanoyl-CoA + AMP + diphosphate</text>
        <dbReference type="Rhea" id="RHEA:43052"/>
        <dbReference type="ChEBI" id="CHEBI:30616"/>
        <dbReference type="ChEBI" id="CHEBI:33019"/>
        <dbReference type="ChEBI" id="CHEBI:49016"/>
        <dbReference type="ChEBI" id="CHEBI:57287"/>
        <dbReference type="ChEBI" id="CHEBI:82815"/>
        <dbReference type="ChEBI" id="CHEBI:456215"/>
        <dbReference type="EC" id="6.2.1.44"/>
    </reaction>
    <physiologicalReaction direction="left-to-right" evidence="3">
        <dbReference type="Rhea" id="RHEA:43053"/>
    </physiologicalReaction>
</comment>
<evidence type="ECO:0000259" key="7">
    <source>
        <dbReference type="Pfam" id="PF13193"/>
    </source>
</evidence>
<evidence type="ECO:0000256" key="2">
    <source>
        <dbReference type="ARBA" id="ARBA00022598"/>
    </source>
</evidence>
<dbReference type="InterPro" id="IPR042099">
    <property type="entry name" value="ANL_N_sf"/>
</dbReference>
<dbReference type="InterPro" id="IPR020845">
    <property type="entry name" value="AMP-binding_CS"/>
</dbReference>
<dbReference type="Proteomes" id="UP001139451">
    <property type="component" value="Unassembled WGS sequence"/>
</dbReference>
<reference evidence="8" key="1">
    <citation type="submission" date="2022-05" db="EMBL/GenBank/DDBJ databases">
        <title>Sphingomonas sp. strain MG17 Genome sequencing and assembly.</title>
        <authorList>
            <person name="Kim I."/>
        </authorList>
    </citation>
    <scope>NUCLEOTIDE SEQUENCE</scope>
    <source>
        <strain evidence="8">MG17</strain>
    </source>
</reference>
<dbReference type="PANTHER" id="PTHR43767">
    <property type="entry name" value="LONG-CHAIN-FATTY-ACID--COA LIGASE"/>
    <property type="match status" value="1"/>
</dbReference>
<evidence type="ECO:0000256" key="4">
    <source>
        <dbReference type="ARBA" id="ARBA00066616"/>
    </source>
</evidence>
<evidence type="ECO:0000313" key="9">
    <source>
        <dbReference type="Proteomes" id="UP001139451"/>
    </source>
</evidence>
<dbReference type="InterPro" id="IPR045851">
    <property type="entry name" value="AMP-bd_C_sf"/>
</dbReference>
<dbReference type="GO" id="GO:0016878">
    <property type="term" value="F:acid-thiol ligase activity"/>
    <property type="evidence" value="ECO:0007669"/>
    <property type="project" value="UniProtKB-ARBA"/>
</dbReference>
<name>A0A9X2HST6_9SPHN</name>
<comment type="caution">
    <text evidence="8">The sequence shown here is derived from an EMBL/GenBank/DDBJ whole genome shotgun (WGS) entry which is preliminary data.</text>
</comment>
<dbReference type="AlphaFoldDB" id="A0A9X2HST6"/>
<evidence type="ECO:0000256" key="3">
    <source>
        <dbReference type="ARBA" id="ARBA00051915"/>
    </source>
</evidence>
<evidence type="ECO:0000313" key="8">
    <source>
        <dbReference type="EMBL" id="MCP3731265.1"/>
    </source>
</evidence>
<dbReference type="EC" id="6.2.1.44" evidence="4"/>
<evidence type="ECO:0000259" key="6">
    <source>
        <dbReference type="Pfam" id="PF00501"/>
    </source>
</evidence>
<evidence type="ECO:0000256" key="5">
    <source>
        <dbReference type="ARBA" id="ARBA00067668"/>
    </source>
</evidence>
<dbReference type="EMBL" id="JAMLDX010000009">
    <property type="protein sequence ID" value="MCP3731265.1"/>
    <property type="molecule type" value="Genomic_DNA"/>
</dbReference>
<organism evidence="8 9">
    <name type="scientific">Sphingomonas tagetis</name>
    <dbReference type="NCBI Taxonomy" id="2949092"/>
    <lineage>
        <taxon>Bacteria</taxon>
        <taxon>Pseudomonadati</taxon>
        <taxon>Pseudomonadota</taxon>
        <taxon>Alphaproteobacteria</taxon>
        <taxon>Sphingomonadales</taxon>
        <taxon>Sphingomonadaceae</taxon>
        <taxon>Sphingomonas</taxon>
    </lineage>
</organism>
<gene>
    <name evidence="8" type="ORF">M9978_12590</name>
</gene>
<dbReference type="Pfam" id="PF13193">
    <property type="entry name" value="AMP-binding_C"/>
    <property type="match status" value="1"/>
</dbReference>
<keyword evidence="2" id="KW-0436">Ligase</keyword>
<accession>A0A9X2HST6</accession>
<dbReference type="Gene3D" id="3.40.50.12780">
    <property type="entry name" value="N-terminal domain of ligase-like"/>
    <property type="match status" value="1"/>
</dbReference>
<dbReference type="PROSITE" id="PS00455">
    <property type="entry name" value="AMP_BINDING"/>
    <property type="match status" value="1"/>
</dbReference>
<keyword evidence="9" id="KW-1185">Reference proteome</keyword>
<dbReference type="SUPFAM" id="SSF56801">
    <property type="entry name" value="Acetyl-CoA synthetase-like"/>
    <property type="match status" value="1"/>
</dbReference>
<proteinExistence type="inferred from homology"/>
<dbReference type="RefSeq" id="WP_254293706.1">
    <property type="nucleotide sequence ID" value="NZ_JAMLDX010000009.1"/>
</dbReference>
<feature type="domain" description="AMP-binding enzyme C-terminal" evidence="7">
    <location>
        <begin position="433"/>
        <end position="508"/>
    </location>
</feature>
<dbReference type="PANTHER" id="PTHR43767:SF1">
    <property type="entry name" value="NONRIBOSOMAL PEPTIDE SYNTHASE PES1 (EUROFUNG)-RELATED"/>
    <property type="match status" value="1"/>
</dbReference>
<comment type="similarity">
    <text evidence="1">Belongs to the ATP-dependent AMP-binding enzyme family.</text>
</comment>
<dbReference type="InterPro" id="IPR050237">
    <property type="entry name" value="ATP-dep_AMP-bd_enzyme"/>
</dbReference>